<reference evidence="1 2" key="1">
    <citation type="submission" date="2021-12" db="EMBL/GenBank/DDBJ databases">
        <title>High titer production of polyol ester of fatty acids by Rhodotorula paludigena BS15 towards product separation-free biomass refinery.</title>
        <authorList>
            <person name="Mano J."/>
            <person name="Ono H."/>
            <person name="Tanaka T."/>
            <person name="Naito K."/>
            <person name="Sushida H."/>
            <person name="Ike M."/>
            <person name="Tokuyasu K."/>
            <person name="Kitaoka M."/>
        </authorList>
    </citation>
    <scope>NUCLEOTIDE SEQUENCE [LARGE SCALE GENOMIC DNA]</scope>
    <source>
        <strain evidence="1 2">BS15</strain>
    </source>
</reference>
<gene>
    <name evidence="1" type="ORF">Rhopal_001054-T1</name>
</gene>
<dbReference type="Proteomes" id="UP001342314">
    <property type="component" value="Unassembled WGS sequence"/>
</dbReference>
<organism evidence="1 2">
    <name type="scientific">Rhodotorula paludigena</name>
    <dbReference type="NCBI Taxonomy" id="86838"/>
    <lineage>
        <taxon>Eukaryota</taxon>
        <taxon>Fungi</taxon>
        <taxon>Dikarya</taxon>
        <taxon>Basidiomycota</taxon>
        <taxon>Pucciniomycotina</taxon>
        <taxon>Microbotryomycetes</taxon>
        <taxon>Sporidiobolales</taxon>
        <taxon>Sporidiobolaceae</taxon>
        <taxon>Rhodotorula</taxon>
    </lineage>
</organism>
<evidence type="ECO:0000313" key="2">
    <source>
        <dbReference type="Proteomes" id="UP001342314"/>
    </source>
</evidence>
<sequence length="495" mass="54717">MALLIDRRSASTVTSKLKEVSLPNAGPAGCPVYELDDESASSGSSAMYDSEDDVWHDALEKPSVPRAPVRLPEELLDMIIAATQEPWGDLPTLEACSVVCKEWSLPARRRLFGRTLSPHGPNAIRRLRHVLDDHPELCPAVKEFDLGLTAPFDECAGEMFRRMAGVFRQTPCVRSLTMLHIPLKDKIRARFFGALKTLPLEDARFFSSSWPSVGRFTPAPANQTGSDTGALVDLLQHCTTLKTLGLTGYSSQPRILSTALMARAPCPLPTYQLRELNLVSCDLSGPAPLWLLGFSVFSLKTLNIAACTGLTRGVLERLFVIVGHTLKSLHLAIDLEDLADDSSSRSLEDSVLLPFTELTDFSCSTDSLFGDEVLSTLVTLPHMERITLCFPSFSSAAVLRAFSAIPLVAPPEERAQGDTPRAKRIKHVTLDAWESHELWDEPQRWAVSQASEARGVELLLNGASRDEIEEDWYGEDLGATWRMLERPRRTRRDLA</sequence>
<dbReference type="Gene3D" id="3.80.10.10">
    <property type="entry name" value="Ribonuclease Inhibitor"/>
    <property type="match status" value="1"/>
</dbReference>
<keyword evidence="2" id="KW-1185">Reference proteome</keyword>
<dbReference type="InterPro" id="IPR032675">
    <property type="entry name" value="LRR_dom_sf"/>
</dbReference>
<evidence type="ECO:0008006" key="3">
    <source>
        <dbReference type="Google" id="ProtNLM"/>
    </source>
</evidence>
<name>A0AAV5GCS6_9BASI</name>
<accession>A0AAV5GCS6</accession>
<proteinExistence type="predicted"/>
<dbReference type="SUPFAM" id="SSF52047">
    <property type="entry name" value="RNI-like"/>
    <property type="match status" value="1"/>
</dbReference>
<dbReference type="EMBL" id="BQKY01000002">
    <property type="protein sequence ID" value="GJN88098.1"/>
    <property type="molecule type" value="Genomic_DNA"/>
</dbReference>
<evidence type="ECO:0000313" key="1">
    <source>
        <dbReference type="EMBL" id="GJN88098.1"/>
    </source>
</evidence>
<protein>
    <recommendedName>
        <fullName evidence="3">F-box domain-containing protein</fullName>
    </recommendedName>
</protein>
<dbReference type="AlphaFoldDB" id="A0AAV5GCS6"/>
<comment type="caution">
    <text evidence="1">The sequence shown here is derived from an EMBL/GenBank/DDBJ whole genome shotgun (WGS) entry which is preliminary data.</text>
</comment>